<feature type="region of interest" description="Disordered" evidence="1">
    <location>
        <begin position="77"/>
        <end position="98"/>
    </location>
</feature>
<feature type="compositionally biased region" description="Gly residues" evidence="1">
    <location>
        <begin position="81"/>
        <end position="92"/>
    </location>
</feature>
<proteinExistence type="predicted"/>
<dbReference type="OrthoDB" id="9156752at2"/>
<dbReference type="Proteomes" id="UP000060699">
    <property type="component" value="Chromosome"/>
</dbReference>
<dbReference type="AlphaFoldDB" id="A0A0U3CE47"/>
<evidence type="ECO:0000256" key="1">
    <source>
        <dbReference type="SAM" id="MobiDB-lite"/>
    </source>
</evidence>
<organism evidence="2 3">
    <name type="scientific">Roseateles depolymerans</name>
    <dbReference type="NCBI Taxonomy" id="76731"/>
    <lineage>
        <taxon>Bacteria</taxon>
        <taxon>Pseudomonadati</taxon>
        <taxon>Pseudomonadota</taxon>
        <taxon>Betaproteobacteria</taxon>
        <taxon>Burkholderiales</taxon>
        <taxon>Sphaerotilaceae</taxon>
        <taxon>Roseateles</taxon>
    </lineage>
</organism>
<dbReference type="EMBL" id="CP013729">
    <property type="protein sequence ID" value="ALV07016.1"/>
    <property type="molecule type" value="Genomic_DNA"/>
</dbReference>
<evidence type="ECO:0000313" key="2">
    <source>
        <dbReference type="EMBL" id="ALV07016.1"/>
    </source>
</evidence>
<feature type="compositionally biased region" description="Basic and acidic residues" evidence="1">
    <location>
        <begin position="229"/>
        <end position="246"/>
    </location>
</feature>
<reference evidence="2 3" key="1">
    <citation type="submission" date="2015-12" db="EMBL/GenBank/DDBJ databases">
        <title>Complete genome of Roseateles depolymerans KCTC 42856.</title>
        <authorList>
            <person name="Kim K.M."/>
        </authorList>
    </citation>
    <scope>NUCLEOTIDE SEQUENCE [LARGE SCALE GENOMIC DNA]</scope>
    <source>
        <strain evidence="2 3">KCTC 42856</strain>
    </source>
</reference>
<dbReference type="SUPFAM" id="SSF158855">
    <property type="entry name" value="Lipase chaperone-like"/>
    <property type="match status" value="1"/>
</dbReference>
<keyword evidence="3" id="KW-1185">Reference proteome</keyword>
<accession>A0A0U3CE47</accession>
<evidence type="ECO:0000313" key="3">
    <source>
        <dbReference type="Proteomes" id="UP000060699"/>
    </source>
</evidence>
<protein>
    <submittedName>
        <fullName evidence="2">Uncharacterized protein</fullName>
    </submittedName>
</protein>
<gene>
    <name evidence="2" type="ORF">RD2015_2550</name>
</gene>
<sequence>MPKPHKRSTGWRIFGLALIAGLGAAGLYAWMADATSPEHVIANQQFPWAQTPGTPRPADGQGTAGLSATELAAMAATGAGDPDGLGGPGSAGGPRQRPFRVDARGQLVTDQTLRLELESLLALQQGAAQTAALEAQLAGLPAAAAAQARQLLSQLASYQEAQRQAFPPDQAPLMPEEGLAQLAAQQSLRATYLGAEPARQMFAQDDAVSRRILELMREDPSPHLSMSEKAVRAQARYDVERKGSQP</sequence>
<dbReference type="STRING" id="76731.RD2015_2550"/>
<dbReference type="RefSeq" id="WP_058935201.1">
    <property type="nucleotide sequence ID" value="NZ_CP013729.1"/>
</dbReference>
<dbReference type="KEGG" id="rdp:RD2015_2550"/>
<name>A0A0U3CE47_9BURK</name>
<feature type="region of interest" description="Disordered" evidence="1">
    <location>
        <begin position="217"/>
        <end position="246"/>
    </location>
</feature>